<gene>
    <name evidence="2" type="ORF">N7476_002562</name>
</gene>
<dbReference type="InterPro" id="IPR002347">
    <property type="entry name" value="SDR_fam"/>
</dbReference>
<comment type="caution">
    <text evidence="2">The sequence shown here is derived from an EMBL/GenBank/DDBJ whole genome shotgun (WGS) entry which is preliminary data.</text>
</comment>
<keyword evidence="1" id="KW-0560">Oxidoreductase</keyword>
<name>A0A9W9Q6T9_9EURO</name>
<protein>
    <submittedName>
        <fullName evidence="2">Uncharacterized protein</fullName>
    </submittedName>
</protein>
<evidence type="ECO:0000313" key="2">
    <source>
        <dbReference type="EMBL" id="KAJ5323962.1"/>
    </source>
</evidence>
<organism evidence="2 3">
    <name type="scientific">Penicillium atrosanguineum</name>
    <dbReference type="NCBI Taxonomy" id="1132637"/>
    <lineage>
        <taxon>Eukaryota</taxon>
        <taxon>Fungi</taxon>
        <taxon>Dikarya</taxon>
        <taxon>Ascomycota</taxon>
        <taxon>Pezizomycotina</taxon>
        <taxon>Eurotiomycetes</taxon>
        <taxon>Eurotiomycetidae</taxon>
        <taxon>Eurotiales</taxon>
        <taxon>Aspergillaceae</taxon>
        <taxon>Penicillium</taxon>
    </lineage>
</organism>
<proteinExistence type="predicted"/>
<dbReference type="InterPro" id="IPR052228">
    <property type="entry name" value="Sec_Metab_Biosynth_Oxidored"/>
</dbReference>
<sequence length="347" mass="38464">MVALSEVHSSNEAIPKTLQPDIVAVFVGATSGIGKASLFHFAQHTRQPRIYFIGRSQQAADDILKQLEGINMDGRYEFIKADVSLLNVVDEVCSKIREKEIRIDILFQSQGTLDISTETTEKLSLVMALGYYSRMRFIANLLPMLQHSSISRVVIVLAGTKEGPVNTNDIPAKRVLPWRARGHLCSMITLTLEHFAKLAPEVSFVHDYPGFVDTPLSQSMKGVLGAVMKSVFRVTSLFSTREYVSLDETGERHVYLATSARFSSKKPKILSLQNNSTLLDAVEIAVGSDGAVGSGVYIVDENCESGDANVQRVLNTLRRDGIDEKIWEHMEKEFLRTTGKKAMLGEQ</sequence>
<reference evidence="2" key="1">
    <citation type="submission" date="2022-12" db="EMBL/GenBank/DDBJ databases">
        <authorList>
            <person name="Petersen C."/>
        </authorList>
    </citation>
    <scope>NUCLEOTIDE SEQUENCE</scope>
    <source>
        <strain evidence="2">IBT 21472</strain>
    </source>
</reference>
<dbReference type="Gene3D" id="3.40.50.720">
    <property type="entry name" value="NAD(P)-binding Rossmann-like Domain"/>
    <property type="match status" value="1"/>
</dbReference>
<dbReference type="AlphaFoldDB" id="A0A9W9Q6T9"/>
<dbReference type="EMBL" id="JAPZBO010000002">
    <property type="protein sequence ID" value="KAJ5323962.1"/>
    <property type="molecule type" value="Genomic_DNA"/>
</dbReference>
<keyword evidence="3" id="KW-1185">Reference proteome</keyword>
<dbReference type="GO" id="GO:0016491">
    <property type="term" value="F:oxidoreductase activity"/>
    <property type="evidence" value="ECO:0007669"/>
    <property type="project" value="UniProtKB-KW"/>
</dbReference>
<dbReference type="SUPFAM" id="SSF51735">
    <property type="entry name" value="NAD(P)-binding Rossmann-fold domains"/>
    <property type="match status" value="1"/>
</dbReference>
<dbReference type="InterPro" id="IPR036291">
    <property type="entry name" value="NAD(P)-bd_dom_sf"/>
</dbReference>
<dbReference type="Proteomes" id="UP001147746">
    <property type="component" value="Unassembled WGS sequence"/>
</dbReference>
<reference evidence="2" key="2">
    <citation type="journal article" date="2023" name="IMA Fungus">
        <title>Comparative genomic study of the Penicillium genus elucidates a diverse pangenome and 15 lateral gene transfer events.</title>
        <authorList>
            <person name="Petersen C."/>
            <person name="Sorensen T."/>
            <person name="Nielsen M.R."/>
            <person name="Sondergaard T.E."/>
            <person name="Sorensen J.L."/>
            <person name="Fitzpatrick D.A."/>
            <person name="Frisvad J.C."/>
            <person name="Nielsen K.L."/>
        </authorList>
    </citation>
    <scope>NUCLEOTIDE SEQUENCE</scope>
    <source>
        <strain evidence="2">IBT 21472</strain>
    </source>
</reference>
<evidence type="ECO:0000256" key="1">
    <source>
        <dbReference type="ARBA" id="ARBA00023002"/>
    </source>
</evidence>
<accession>A0A9W9Q6T9</accession>
<evidence type="ECO:0000313" key="3">
    <source>
        <dbReference type="Proteomes" id="UP001147746"/>
    </source>
</evidence>
<dbReference type="PANTHER" id="PTHR47534">
    <property type="entry name" value="YALI0E05731P"/>
    <property type="match status" value="1"/>
</dbReference>
<dbReference type="Pfam" id="PF00106">
    <property type="entry name" value="adh_short"/>
    <property type="match status" value="1"/>
</dbReference>
<dbReference type="PANTHER" id="PTHR47534:SF3">
    <property type="entry name" value="ALCOHOL DEHYDROGENASE-LIKE C-TERMINAL DOMAIN-CONTAINING PROTEIN"/>
    <property type="match status" value="1"/>
</dbReference>